<dbReference type="CDD" id="cd00198">
    <property type="entry name" value="vWFA"/>
    <property type="match status" value="1"/>
</dbReference>
<evidence type="ECO:0000313" key="3">
    <source>
        <dbReference type="Proteomes" id="UP001500840"/>
    </source>
</evidence>
<dbReference type="Pfam" id="PF01882">
    <property type="entry name" value="DUF58"/>
    <property type="match status" value="1"/>
</dbReference>
<keyword evidence="3" id="KW-1185">Reference proteome</keyword>
<name>A0ABP8NEV8_9BACT</name>
<dbReference type="InterPro" id="IPR002881">
    <property type="entry name" value="DUF58"/>
</dbReference>
<dbReference type="EMBL" id="BAABGA010000068">
    <property type="protein sequence ID" value="GAA4464419.1"/>
    <property type="molecule type" value="Genomic_DNA"/>
</dbReference>
<sequence>MAGTLHPNDLVDPAFFSRLDDIELRAQAVVEGFLHGLHRSPFVGFSVEFNSHREYVPGDDLRHVNWKLYARQQRLYVKEYDAETNMNVYIMLDISQSMECANTGQSKFQYGAALAAAIAHLALKQHDAVGITLFSDRVVSHLRPSAKPHQLQEILHVITSTPERSQSDVGRAFHQAAELAPHRGMIVLISDLFDDVSTIMEGIEHLQFKNHEVVLFHVLDRWERDLPLDGNVRFTDMETGEEITAQADGIREQYLQHVNDWLSELAQGCLNRGVQRVELTTDEPLDKALLDYFVKRAKAQ</sequence>
<dbReference type="PANTHER" id="PTHR33608">
    <property type="entry name" value="BLL2464 PROTEIN"/>
    <property type="match status" value="1"/>
</dbReference>
<reference evidence="3" key="1">
    <citation type="journal article" date="2019" name="Int. J. Syst. Evol. Microbiol.">
        <title>The Global Catalogue of Microorganisms (GCM) 10K type strain sequencing project: providing services to taxonomists for standard genome sequencing and annotation.</title>
        <authorList>
            <consortium name="The Broad Institute Genomics Platform"/>
            <consortium name="The Broad Institute Genome Sequencing Center for Infectious Disease"/>
            <person name="Wu L."/>
            <person name="Ma J."/>
        </authorList>
    </citation>
    <scope>NUCLEOTIDE SEQUENCE [LARGE SCALE GENOMIC DNA]</scope>
    <source>
        <strain evidence="3">JCM 17759</strain>
    </source>
</reference>
<dbReference type="InterPro" id="IPR036465">
    <property type="entry name" value="vWFA_dom_sf"/>
</dbReference>
<comment type="caution">
    <text evidence="2">The sequence shown here is derived from an EMBL/GenBank/DDBJ whole genome shotgun (WGS) entry which is preliminary data.</text>
</comment>
<evidence type="ECO:0000313" key="2">
    <source>
        <dbReference type="EMBL" id="GAA4464419.1"/>
    </source>
</evidence>
<dbReference type="Proteomes" id="UP001500840">
    <property type="component" value="Unassembled WGS sequence"/>
</dbReference>
<protein>
    <submittedName>
        <fullName evidence="2">DUF58 domain-containing protein</fullName>
    </submittedName>
</protein>
<proteinExistence type="predicted"/>
<dbReference type="Gene3D" id="3.40.50.410">
    <property type="entry name" value="von Willebrand factor, type A domain"/>
    <property type="match status" value="1"/>
</dbReference>
<organism evidence="2 3">
    <name type="scientific">Novipirellula rosea</name>
    <dbReference type="NCBI Taxonomy" id="1031540"/>
    <lineage>
        <taxon>Bacteria</taxon>
        <taxon>Pseudomonadati</taxon>
        <taxon>Planctomycetota</taxon>
        <taxon>Planctomycetia</taxon>
        <taxon>Pirellulales</taxon>
        <taxon>Pirellulaceae</taxon>
        <taxon>Novipirellula</taxon>
    </lineage>
</organism>
<dbReference type="RefSeq" id="WP_345326661.1">
    <property type="nucleotide sequence ID" value="NZ_BAABGA010000068.1"/>
</dbReference>
<accession>A0ABP8NEV8</accession>
<feature type="domain" description="DUF58" evidence="1">
    <location>
        <begin position="52"/>
        <end position="258"/>
    </location>
</feature>
<dbReference type="SUPFAM" id="SSF53300">
    <property type="entry name" value="vWA-like"/>
    <property type="match status" value="1"/>
</dbReference>
<gene>
    <name evidence="2" type="ORF">GCM10023156_50930</name>
</gene>
<dbReference type="PANTHER" id="PTHR33608:SF7">
    <property type="entry name" value="DUF58 DOMAIN-CONTAINING PROTEIN"/>
    <property type="match status" value="1"/>
</dbReference>
<evidence type="ECO:0000259" key="1">
    <source>
        <dbReference type="Pfam" id="PF01882"/>
    </source>
</evidence>